<reference evidence="13 14" key="1">
    <citation type="journal article" date="2019" name="Int. J. Syst. Evol. Microbiol.">
        <title>The Global Catalogue of Microorganisms (GCM) 10K type strain sequencing project: providing services to taxonomists for standard genome sequencing and annotation.</title>
        <authorList>
            <consortium name="The Broad Institute Genomics Platform"/>
            <consortium name="The Broad Institute Genome Sequencing Center for Infectious Disease"/>
            <person name="Wu L."/>
            <person name="Ma J."/>
        </authorList>
    </citation>
    <scope>NUCLEOTIDE SEQUENCE [LARGE SCALE GENOMIC DNA]</scope>
    <source>
        <strain evidence="13 14">JCM 15608</strain>
    </source>
</reference>
<evidence type="ECO:0000256" key="8">
    <source>
        <dbReference type="PROSITE-ProRule" id="PRU01360"/>
    </source>
</evidence>
<dbReference type="PANTHER" id="PTHR40980">
    <property type="entry name" value="PLUG DOMAIN-CONTAINING PROTEIN"/>
    <property type="match status" value="1"/>
</dbReference>
<evidence type="ECO:0000256" key="4">
    <source>
        <dbReference type="ARBA" id="ARBA00022692"/>
    </source>
</evidence>
<dbReference type="PROSITE" id="PS52016">
    <property type="entry name" value="TONB_DEPENDENT_REC_3"/>
    <property type="match status" value="1"/>
</dbReference>
<dbReference type="InterPro" id="IPR010104">
    <property type="entry name" value="TonB_rcpt_bac"/>
</dbReference>
<dbReference type="Gene3D" id="2.60.40.1120">
    <property type="entry name" value="Carboxypeptidase-like, regulatory domain"/>
    <property type="match status" value="1"/>
</dbReference>
<dbReference type="NCBIfam" id="TIGR01782">
    <property type="entry name" value="TonB-Xanth-Caul"/>
    <property type="match status" value="1"/>
</dbReference>
<keyword evidence="3 8" id="KW-1134">Transmembrane beta strand</keyword>
<evidence type="ECO:0000259" key="12">
    <source>
        <dbReference type="Pfam" id="PF07715"/>
    </source>
</evidence>
<feature type="chain" id="PRO_5045311102" evidence="10">
    <location>
        <begin position="31"/>
        <end position="932"/>
    </location>
</feature>
<protein>
    <submittedName>
        <fullName evidence="13">TonB-dependent receptor</fullName>
    </submittedName>
</protein>
<proteinExistence type="inferred from homology"/>
<sequence length="932" mass="103222">MPTVQPKKNFHKTAIALACSAALLSPSVFGAPSSVEGRITDENNTVYFEGAKVQLKELKLTAVSDRDGTFRFNNIPEGVYTLSIEYIGASTIEREVTVVDGKITQQNYAISSSNSNMENVIVYGQRAGQAGAINRQKNASNLKSVVSADAIGQLPDQNAAEALQRLPGMLIKRDQGEGRFVSIRGIDPNLNNVSINGVNVPSPESGVRSVAMDVIPSELIQSLEVSKTVTPDMDASAVGGSIEVKSLSAFDREGKSYSFTAQGSYNEQTEDYSPKLSGSFSDTFALSSGYQLGVATAVSWFERTFGSHNAETDGGWANYELDDANTGNEVEIFGAEEVEQRHYQITRERLGAALNFDLHTSSADKYYLRTLYSQFSDDEYRQRNEYKFAKGNVDLNSVTNSSAQFVDADMDRDTKDRYEEQDILSFVVGGENQLNDWLIEYSAGYSKSTEREPDRVDASFSAKDLTLGYISSGPYPQLTQSAAAHQLSNFELDSVEYANNLTEDEEISVRIDLSKDFVFNNYNGEFKFGAKYQNRDKFSRVNLAVYDGGFNDVTAQAFGANSPDYGLGDFGPGLSQSAVHSYVMSNISQFEKNELDSSIDTAGQSYQSSEDILSAYAMITLDIEKWHIVTGLRYEGTTFETQGNKVELTVDDVNGDDTVNITPWLVDKDYNHILPSLNIRYDASDKLVARFALTQTIARPSFGNSAAYQIIETEVAQDDGVIETERKAEVGNPELNPYESNNVDFSIEYYPGHIGVLSAGLFYKDIDNFIIQQEVQDNGDWDGFDEVIQHVNGGSASLTGIELAWNKNFQSGLMLGANGTFIDADDKLPNQADTIANIIVGFENNHFSTRLSANYTSENYQFDDGDSAVYEDTHMQIDFSAKYYISQNMQVYFNAVNLTNEPYYLYHGQQNFNYQYEEYGSSFELGFTITSL</sequence>
<feature type="signal peptide" evidence="10">
    <location>
        <begin position="1"/>
        <end position="30"/>
    </location>
</feature>
<feature type="domain" description="TonB-dependent receptor plug" evidence="12">
    <location>
        <begin position="139"/>
        <end position="240"/>
    </location>
</feature>
<evidence type="ECO:0000256" key="10">
    <source>
        <dbReference type="SAM" id="SignalP"/>
    </source>
</evidence>
<evidence type="ECO:0000256" key="6">
    <source>
        <dbReference type="ARBA" id="ARBA00023136"/>
    </source>
</evidence>
<dbReference type="Proteomes" id="UP001500021">
    <property type="component" value="Unassembled WGS sequence"/>
</dbReference>
<keyword evidence="2 8" id="KW-0813">Transport</keyword>
<evidence type="ECO:0000256" key="1">
    <source>
        <dbReference type="ARBA" id="ARBA00004571"/>
    </source>
</evidence>
<dbReference type="PANTHER" id="PTHR40980:SF4">
    <property type="entry name" value="TONB-DEPENDENT RECEPTOR-LIKE BETA-BARREL DOMAIN-CONTAINING PROTEIN"/>
    <property type="match status" value="1"/>
</dbReference>
<evidence type="ECO:0000256" key="9">
    <source>
        <dbReference type="RuleBase" id="RU003357"/>
    </source>
</evidence>
<comment type="subcellular location">
    <subcellularLocation>
        <location evidence="1 8">Cell outer membrane</location>
        <topology evidence="1 8">Multi-pass membrane protein</topology>
    </subcellularLocation>
</comment>
<evidence type="ECO:0000256" key="3">
    <source>
        <dbReference type="ARBA" id="ARBA00022452"/>
    </source>
</evidence>
<dbReference type="EMBL" id="BAAAFA010000007">
    <property type="protein sequence ID" value="GAA0818524.1"/>
    <property type="molecule type" value="Genomic_DNA"/>
</dbReference>
<evidence type="ECO:0000256" key="5">
    <source>
        <dbReference type="ARBA" id="ARBA00023077"/>
    </source>
</evidence>
<keyword evidence="4 8" id="KW-0812">Transmembrane</keyword>
<feature type="domain" description="TonB-dependent receptor-like beta-barrel" evidence="11">
    <location>
        <begin position="488"/>
        <end position="898"/>
    </location>
</feature>
<evidence type="ECO:0000256" key="2">
    <source>
        <dbReference type="ARBA" id="ARBA00022448"/>
    </source>
</evidence>
<organism evidence="13 14">
    <name type="scientific">Colwellia asteriadis</name>
    <dbReference type="NCBI Taxonomy" id="517723"/>
    <lineage>
        <taxon>Bacteria</taxon>
        <taxon>Pseudomonadati</taxon>
        <taxon>Pseudomonadota</taxon>
        <taxon>Gammaproteobacteria</taxon>
        <taxon>Alteromonadales</taxon>
        <taxon>Colwelliaceae</taxon>
        <taxon>Colwellia</taxon>
    </lineage>
</organism>
<keyword evidence="10" id="KW-0732">Signal</keyword>
<comment type="caution">
    <text evidence="13">The sequence shown here is derived from an EMBL/GenBank/DDBJ whole genome shotgun (WGS) entry which is preliminary data.</text>
</comment>
<evidence type="ECO:0000313" key="14">
    <source>
        <dbReference type="Proteomes" id="UP001500021"/>
    </source>
</evidence>
<dbReference type="SUPFAM" id="SSF56935">
    <property type="entry name" value="Porins"/>
    <property type="match status" value="1"/>
</dbReference>
<dbReference type="Pfam" id="PF00593">
    <property type="entry name" value="TonB_dep_Rec_b-barrel"/>
    <property type="match status" value="1"/>
</dbReference>
<dbReference type="RefSeq" id="WP_343817415.1">
    <property type="nucleotide sequence ID" value="NZ_BAAAFA010000007.1"/>
</dbReference>
<gene>
    <name evidence="13" type="ORF">GCM10009111_21320</name>
</gene>
<dbReference type="SUPFAM" id="SSF49452">
    <property type="entry name" value="Starch-binding domain-like"/>
    <property type="match status" value="1"/>
</dbReference>
<evidence type="ECO:0000259" key="11">
    <source>
        <dbReference type="Pfam" id="PF00593"/>
    </source>
</evidence>
<dbReference type="InterPro" id="IPR000531">
    <property type="entry name" value="Beta-barrel_TonB"/>
</dbReference>
<evidence type="ECO:0000256" key="7">
    <source>
        <dbReference type="ARBA" id="ARBA00023237"/>
    </source>
</evidence>
<keyword evidence="6 8" id="KW-0472">Membrane</keyword>
<dbReference type="Gene3D" id="2.40.170.20">
    <property type="entry name" value="TonB-dependent receptor, beta-barrel domain"/>
    <property type="match status" value="1"/>
</dbReference>
<dbReference type="Pfam" id="PF07715">
    <property type="entry name" value="Plug"/>
    <property type="match status" value="1"/>
</dbReference>
<dbReference type="InterPro" id="IPR039426">
    <property type="entry name" value="TonB-dep_rcpt-like"/>
</dbReference>
<keyword evidence="13" id="KW-0675">Receptor</keyword>
<evidence type="ECO:0000313" key="13">
    <source>
        <dbReference type="EMBL" id="GAA0818524.1"/>
    </source>
</evidence>
<dbReference type="InterPro" id="IPR012910">
    <property type="entry name" value="Plug_dom"/>
</dbReference>
<keyword evidence="7 8" id="KW-0998">Cell outer membrane</keyword>
<accession>A0ABN1L7S8</accession>
<keyword evidence="14" id="KW-1185">Reference proteome</keyword>
<dbReference type="CDD" id="cd01347">
    <property type="entry name" value="ligand_gated_channel"/>
    <property type="match status" value="1"/>
</dbReference>
<dbReference type="InterPro" id="IPR036942">
    <property type="entry name" value="Beta-barrel_TonB_sf"/>
</dbReference>
<keyword evidence="5 9" id="KW-0798">TonB box</keyword>
<dbReference type="InterPro" id="IPR013784">
    <property type="entry name" value="Carb-bd-like_fold"/>
</dbReference>
<dbReference type="Pfam" id="PF13715">
    <property type="entry name" value="CarbopepD_reg_2"/>
    <property type="match status" value="1"/>
</dbReference>
<dbReference type="InterPro" id="IPR037066">
    <property type="entry name" value="Plug_dom_sf"/>
</dbReference>
<comment type="similarity">
    <text evidence="8 9">Belongs to the TonB-dependent receptor family.</text>
</comment>
<name>A0ABN1L7S8_9GAMM</name>
<dbReference type="Gene3D" id="2.170.130.10">
    <property type="entry name" value="TonB-dependent receptor, plug domain"/>
    <property type="match status" value="1"/>
</dbReference>